<keyword evidence="5" id="KW-0539">Nucleus</keyword>
<keyword evidence="3" id="KW-0238">DNA-binding</keyword>
<protein>
    <recommendedName>
        <fullName evidence="6">TF-B3 domain-containing protein</fullName>
    </recommendedName>
</protein>
<feature type="domain" description="TF-B3" evidence="6">
    <location>
        <begin position="9"/>
        <end position="105"/>
    </location>
</feature>
<dbReference type="InterPro" id="IPR003340">
    <property type="entry name" value="B3_DNA-bd"/>
</dbReference>
<dbReference type="InterPro" id="IPR050655">
    <property type="entry name" value="Plant_B3_domain"/>
</dbReference>
<evidence type="ECO:0000256" key="4">
    <source>
        <dbReference type="ARBA" id="ARBA00023163"/>
    </source>
</evidence>
<evidence type="ECO:0000256" key="2">
    <source>
        <dbReference type="ARBA" id="ARBA00023015"/>
    </source>
</evidence>
<name>A0A565CSH9_9BRAS</name>
<organism evidence="7 8">
    <name type="scientific">Arabis nemorensis</name>
    <dbReference type="NCBI Taxonomy" id="586526"/>
    <lineage>
        <taxon>Eukaryota</taxon>
        <taxon>Viridiplantae</taxon>
        <taxon>Streptophyta</taxon>
        <taxon>Embryophyta</taxon>
        <taxon>Tracheophyta</taxon>
        <taxon>Spermatophyta</taxon>
        <taxon>Magnoliopsida</taxon>
        <taxon>eudicotyledons</taxon>
        <taxon>Gunneridae</taxon>
        <taxon>Pentapetalae</taxon>
        <taxon>rosids</taxon>
        <taxon>malvids</taxon>
        <taxon>Brassicales</taxon>
        <taxon>Brassicaceae</taxon>
        <taxon>Arabideae</taxon>
        <taxon>Arabis</taxon>
    </lineage>
</organism>
<dbReference type="Pfam" id="PF02362">
    <property type="entry name" value="B3"/>
    <property type="match status" value="1"/>
</dbReference>
<keyword evidence="8" id="KW-1185">Reference proteome</keyword>
<dbReference type="Gene3D" id="2.40.330.10">
    <property type="entry name" value="DNA-binding pseudobarrel domain"/>
    <property type="match status" value="2"/>
</dbReference>
<evidence type="ECO:0000259" key="6">
    <source>
        <dbReference type="PROSITE" id="PS50863"/>
    </source>
</evidence>
<comment type="subcellular location">
    <subcellularLocation>
        <location evidence="1">Nucleus</location>
    </subcellularLocation>
</comment>
<sequence>MNKGDDCLPKFFKVYLPDDSGDDLELPISFNRYISMSLPTNVTVSSIYGKNWRMALRKCSGDVDKYVLVNGWKRIVKDEGLIGGEFLAFEFDGSRFFNFCIFKRDTMCKRLRTSSVSEGEEDARDYLDDCTNPSFPVRLNPKKKSQLHIPARVINDYKLNFPESITVVDPLTKKFGTLEKKIKIQVNGTVFVKDFGSVFRRNNVKVTDKMVCELKKTGNNLVHTIKIYIING</sequence>
<dbReference type="PANTHER" id="PTHR31920:SF32">
    <property type="entry name" value="B3 DOMAIN-CONTAINING PROTEIN REM22"/>
    <property type="match status" value="1"/>
</dbReference>
<dbReference type="SUPFAM" id="SSF101936">
    <property type="entry name" value="DNA-binding pseudobarrel domain"/>
    <property type="match status" value="2"/>
</dbReference>
<dbReference type="SMART" id="SM01019">
    <property type="entry name" value="B3"/>
    <property type="match status" value="1"/>
</dbReference>
<accession>A0A565CSH9</accession>
<dbReference type="PANTHER" id="PTHR31920">
    <property type="entry name" value="B3 DOMAIN-CONTAINING"/>
    <property type="match status" value="1"/>
</dbReference>
<dbReference type="PROSITE" id="PS50863">
    <property type="entry name" value="B3"/>
    <property type="match status" value="1"/>
</dbReference>
<dbReference type="EMBL" id="CABITT030000008">
    <property type="protein sequence ID" value="VVB16675.1"/>
    <property type="molecule type" value="Genomic_DNA"/>
</dbReference>
<dbReference type="GO" id="GO:0003677">
    <property type="term" value="F:DNA binding"/>
    <property type="evidence" value="ECO:0007669"/>
    <property type="project" value="UniProtKB-KW"/>
</dbReference>
<evidence type="ECO:0000313" key="7">
    <source>
        <dbReference type="EMBL" id="VVB16675.1"/>
    </source>
</evidence>
<evidence type="ECO:0000256" key="1">
    <source>
        <dbReference type="ARBA" id="ARBA00004123"/>
    </source>
</evidence>
<dbReference type="OrthoDB" id="1094641at2759"/>
<keyword evidence="2" id="KW-0805">Transcription regulation</keyword>
<dbReference type="CDD" id="cd10017">
    <property type="entry name" value="B3_DNA"/>
    <property type="match status" value="1"/>
</dbReference>
<evidence type="ECO:0000256" key="3">
    <source>
        <dbReference type="ARBA" id="ARBA00023125"/>
    </source>
</evidence>
<proteinExistence type="predicted"/>
<evidence type="ECO:0000256" key="5">
    <source>
        <dbReference type="ARBA" id="ARBA00023242"/>
    </source>
</evidence>
<evidence type="ECO:0000313" key="8">
    <source>
        <dbReference type="Proteomes" id="UP000489600"/>
    </source>
</evidence>
<reference evidence="7" key="1">
    <citation type="submission" date="2019-07" db="EMBL/GenBank/DDBJ databases">
        <authorList>
            <person name="Dittberner H."/>
        </authorList>
    </citation>
    <scope>NUCLEOTIDE SEQUENCE [LARGE SCALE GENOMIC DNA]</scope>
</reference>
<dbReference type="AlphaFoldDB" id="A0A565CSH9"/>
<dbReference type="GO" id="GO:0005634">
    <property type="term" value="C:nucleus"/>
    <property type="evidence" value="ECO:0007669"/>
    <property type="project" value="UniProtKB-SubCell"/>
</dbReference>
<comment type="caution">
    <text evidence="7">The sequence shown here is derived from an EMBL/GenBank/DDBJ whole genome shotgun (WGS) entry which is preliminary data.</text>
</comment>
<dbReference type="InterPro" id="IPR015300">
    <property type="entry name" value="DNA-bd_pseudobarrel_sf"/>
</dbReference>
<gene>
    <name evidence="7" type="ORF">ANE_LOCUS27119</name>
</gene>
<dbReference type="Proteomes" id="UP000489600">
    <property type="component" value="Unassembled WGS sequence"/>
</dbReference>
<keyword evidence="4" id="KW-0804">Transcription</keyword>